<dbReference type="Pfam" id="PF14027">
    <property type="entry name" value="Questin_oxidase"/>
    <property type="match status" value="1"/>
</dbReference>
<dbReference type="OrthoDB" id="10004862at2759"/>
<dbReference type="AlphaFoldDB" id="A0A1V6SZE5"/>
<evidence type="ECO:0008006" key="4">
    <source>
        <dbReference type="Google" id="ProtNLM"/>
    </source>
</evidence>
<evidence type="ECO:0000313" key="2">
    <source>
        <dbReference type="EMBL" id="OQE19448.1"/>
    </source>
</evidence>
<dbReference type="GO" id="GO:0016491">
    <property type="term" value="F:oxidoreductase activity"/>
    <property type="evidence" value="ECO:0007669"/>
    <property type="project" value="UniProtKB-KW"/>
</dbReference>
<name>A0A1V6SZE5_9EURO</name>
<dbReference type="EMBL" id="MLKD01000015">
    <property type="protein sequence ID" value="OQE19448.1"/>
    <property type="molecule type" value="Genomic_DNA"/>
</dbReference>
<keyword evidence="3" id="KW-1185">Reference proteome</keyword>
<protein>
    <recommendedName>
        <fullName evidence="4">HypA-like protein</fullName>
    </recommendedName>
</protein>
<evidence type="ECO:0000256" key="1">
    <source>
        <dbReference type="ARBA" id="ARBA00023002"/>
    </source>
</evidence>
<keyword evidence="1" id="KW-0560">Oxidoreductase</keyword>
<sequence>MISSRNTFSKILGKYYFKYPCPQKPTRLSSFQSARTIVQPRLDFHISKNTPYNLTRLFSTMATATEIHLQPATDSGVFAVKTTEDAARVASEVLQEDMENHHVFFNDQGFHNHIVHLVLSLFSLGASPDDIRNAYVRNKNYQKPAFPVDKTLVEAMRDTEKFKQGLFKKENYSNYLAFFQEEIDAKGVGAVLKEYVFAGDERAESMMSRLFGGLIHPLIHLGFGLEYNQPAIIAQALAQAAVHDDWIGPEYFVPAEKLAGGIGKRGSKSLLQILNEIRADKKLAQSTKFSDGNKIREGPLYRARDEMLNYASQYTVSEDQIDERIADMINTVSYYTGAAQRPDKNVKIDFFLIHCVNSSIFFSRIVQLPFLDTQSKLRLLEWKGRMDLVMYVSRGSPELRLDEVTQYPITNDWSGVFSRCNKHPGDDGHLVKLVRALAHGEKVCEAVDKDSRMPIHGDMWLKIGNMAVDSTVDGIDDGAMWIRSTGFDEAWANLSGRSRL</sequence>
<evidence type="ECO:0000313" key="3">
    <source>
        <dbReference type="Proteomes" id="UP000191285"/>
    </source>
</evidence>
<gene>
    <name evidence="2" type="ORF">PENSTE_c015G00327</name>
</gene>
<reference evidence="3" key="1">
    <citation type="journal article" date="2017" name="Nat. Microbiol.">
        <title>Global analysis of biosynthetic gene clusters reveals vast potential of secondary metabolite production in Penicillium species.</title>
        <authorList>
            <person name="Nielsen J.C."/>
            <person name="Grijseels S."/>
            <person name="Prigent S."/>
            <person name="Ji B."/>
            <person name="Dainat J."/>
            <person name="Nielsen K.F."/>
            <person name="Frisvad J.C."/>
            <person name="Workman M."/>
            <person name="Nielsen J."/>
        </authorList>
    </citation>
    <scope>NUCLEOTIDE SEQUENCE [LARGE SCALE GENOMIC DNA]</scope>
    <source>
        <strain evidence="3">IBT 24891</strain>
    </source>
</reference>
<dbReference type="Proteomes" id="UP000191285">
    <property type="component" value="Unassembled WGS sequence"/>
</dbReference>
<dbReference type="PANTHER" id="PTHR35870">
    <property type="entry name" value="PROTEIN, PUTATIVE (AFU_ORTHOLOGUE AFUA_5G03330)-RELATED"/>
    <property type="match status" value="1"/>
</dbReference>
<comment type="caution">
    <text evidence="2">The sequence shown here is derived from an EMBL/GenBank/DDBJ whole genome shotgun (WGS) entry which is preliminary data.</text>
</comment>
<proteinExistence type="predicted"/>
<accession>A0A1V6SZE5</accession>
<organism evidence="2 3">
    <name type="scientific">Penicillium steckii</name>
    <dbReference type="NCBI Taxonomy" id="303698"/>
    <lineage>
        <taxon>Eukaryota</taxon>
        <taxon>Fungi</taxon>
        <taxon>Dikarya</taxon>
        <taxon>Ascomycota</taxon>
        <taxon>Pezizomycotina</taxon>
        <taxon>Eurotiomycetes</taxon>
        <taxon>Eurotiomycetidae</taxon>
        <taxon>Eurotiales</taxon>
        <taxon>Aspergillaceae</taxon>
        <taxon>Penicillium</taxon>
    </lineage>
</organism>
<dbReference type="PANTHER" id="PTHR35870:SF1">
    <property type="entry name" value="PROTEIN, PUTATIVE (AFU_ORTHOLOGUE AFUA_5G03330)-RELATED"/>
    <property type="match status" value="1"/>
</dbReference>
<dbReference type="STRING" id="303698.A0A1V6SZE5"/>
<dbReference type="InterPro" id="IPR025337">
    <property type="entry name" value="Questin_oxidase-like"/>
</dbReference>